<protein>
    <submittedName>
        <fullName evidence="2">Uncharacterized protein</fullName>
    </submittedName>
</protein>
<feature type="compositionally biased region" description="Basic and acidic residues" evidence="1">
    <location>
        <begin position="137"/>
        <end position="155"/>
    </location>
</feature>
<evidence type="ECO:0000313" key="3">
    <source>
        <dbReference type="Proteomes" id="UP000800200"/>
    </source>
</evidence>
<sequence>MAPEKMPISNSKKKTALQKRPLKLIINDEDEHVNKLCNYYQVKEGNSKGNPIIIKDNEADSDLETEEKEAGIEAGACTKPLNLGDRNNGSDRGFPLPGEILQRTPPLQSRQELGTYMPANQEFSGTDKAESFNVPPVDRERAIKWKLDQLNRPEDVDYNSDASARDSKEDSQSLRPRKQRKPLALFKSSLLDSQLLHEGMNRNSGDDNHDINNDRIEDEQTEPTSFRDIRPSHDEVGDSGHNHSLNDLINESTEEEGEGGGVGGDDDDYESNNGDGNKDEDKKEDSSSSSKDNKDDSSHEGYEGHMYAERQRLFTSVRGNRASKRVAQLHAQQHRRSSSSVHESDWSTAHTSNPHKPLAHPKHSPRRA</sequence>
<feature type="compositionally biased region" description="Polar residues" evidence="1">
    <location>
        <begin position="242"/>
        <end position="251"/>
    </location>
</feature>
<dbReference type="OrthoDB" id="10645180at2759"/>
<feature type="compositionally biased region" description="Basic and acidic residues" evidence="1">
    <location>
        <begin position="204"/>
        <end position="215"/>
    </location>
</feature>
<name>A0A6A6DN19_9PEZI</name>
<proteinExistence type="predicted"/>
<keyword evidence="3" id="KW-1185">Reference proteome</keyword>
<feature type="compositionally biased region" description="Polar residues" evidence="1">
    <location>
        <begin position="338"/>
        <end position="354"/>
    </location>
</feature>
<dbReference type="EMBL" id="ML994667">
    <property type="protein sequence ID" value="KAF2179340.1"/>
    <property type="molecule type" value="Genomic_DNA"/>
</dbReference>
<feature type="compositionally biased region" description="Basic and acidic residues" evidence="1">
    <location>
        <begin position="163"/>
        <end position="172"/>
    </location>
</feature>
<organism evidence="2 3">
    <name type="scientific">Zopfia rhizophila CBS 207.26</name>
    <dbReference type="NCBI Taxonomy" id="1314779"/>
    <lineage>
        <taxon>Eukaryota</taxon>
        <taxon>Fungi</taxon>
        <taxon>Dikarya</taxon>
        <taxon>Ascomycota</taxon>
        <taxon>Pezizomycotina</taxon>
        <taxon>Dothideomycetes</taxon>
        <taxon>Dothideomycetes incertae sedis</taxon>
        <taxon>Zopfiaceae</taxon>
        <taxon>Zopfia</taxon>
    </lineage>
</organism>
<feature type="compositionally biased region" description="Acidic residues" evidence="1">
    <location>
        <begin position="252"/>
        <end position="270"/>
    </location>
</feature>
<dbReference type="AlphaFoldDB" id="A0A6A6DN19"/>
<gene>
    <name evidence="2" type="ORF">K469DRAFT_694046</name>
</gene>
<feature type="compositionally biased region" description="Basic residues" evidence="1">
    <location>
        <begin position="357"/>
        <end position="368"/>
    </location>
</feature>
<feature type="region of interest" description="Disordered" evidence="1">
    <location>
        <begin position="48"/>
        <end position="368"/>
    </location>
</feature>
<evidence type="ECO:0000256" key="1">
    <source>
        <dbReference type="SAM" id="MobiDB-lite"/>
    </source>
</evidence>
<evidence type="ECO:0000313" key="2">
    <source>
        <dbReference type="EMBL" id="KAF2179340.1"/>
    </source>
</evidence>
<feature type="compositionally biased region" description="Basic and acidic residues" evidence="1">
    <location>
        <begin position="276"/>
        <end position="312"/>
    </location>
</feature>
<dbReference type="Proteomes" id="UP000800200">
    <property type="component" value="Unassembled WGS sequence"/>
</dbReference>
<reference evidence="2" key="1">
    <citation type="journal article" date="2020" name="Stud. Mycol.">
        <title>101 Dothideomycetes genomes: a test case for predicting lifestyles and emergence of pathogens.</title>
        <authorList>
            <person name="Haridas S."/>
            <person name="Albert R."/>
            <person name="Binder M."/>
            <person name="Bloem J."/>
            <person name="Labutti K."/>
            <person name="Salamov A."/>
            <person name="Andreopoulos B."/>
            <person name="Baker S."/>
            <person name="Barry K."/>
            <person name="Bills G."/>
            <person name="Bluhm B."/>
            <person name="Cannon C."/>
            <person name="Castanera R."/>
            <person name="Culley D."/>
            <person name="Daum C."/>
            <person name="Ezra D."/>
            <person name="Gonzalez J."/>
            <person name="Henrissat B."/>
            <person name="Kuo A."/>
            <person name="Liang C."/>
            <person name="Lipzen A."/>
            <person name="Lutzoni F."/>
            <person name="Magnuson J."/>
            <person name="Mondo S."/>
            <person name="Nolan M."/>
            <person name="Ohm R."/>
            <person name="Pangilinan J."/>
            <person name="Park H.-J."/>
            <person name="Ramirez L."/>
            <person name="Alfaro M."/>
            <person name="Sun H."/>
            <person name="Tritt A."/>
            <person name="Yoshinaga Y."/>
            <person name="Zwiers L.-H."/>
            <person name="Turgeon B."/>
            <person name="Goodwin S."/>
            <person name="Spatafora J."/>
            <person name="Crous P."/>
            <person name="Grigoriev I."/>
        </authorList>
    </citation>
    <scope>NUCLEOTIDE SEQUENCE</scope>
    <source>
        <strain evidence="2">CBS 207.26</strain>
    </source>
</reference>
<feature type="compositionally biased region" description="Basic and acidic residues" evidence="1">
    <location>
        <begin position="225"/>
        <end position="241"/>
    </location>
</feature>
<accession>A0A6A6DN19</accession>